<dbReference type="Pfam" id="PF00795">
    <property type="entry name" value="CN_hydrolase"/>
    <property type="match status" value="1"/>
</dbReference>
<evidence type="ECO:0000259" key="1">
    <source>
        <dbReference type="PROSITE" id="PS50263"/>
    </source>
</evidence>
<dbReference type="SUPFAM" id="SSF56317">
    <property type="entry name" value="Carbon-nitrogen hydrolase"/>
    <property type="match status" value="1"/>
</dbReference>
<dbReference type="EMBL" id="SNVX01000003">
    <property type="protein sequence ID" value="TDN59963.1"/>
    <property type="molecule type" value="Genomic_DNA"/>
</dbReference>
<dbReference type="RefSeq" id="WP_133460678.1">
    <property type="nucleotide sequence ID" value="NZ_SNVX01000003.1"/>
</dbReference>
<feature type="domain" description="CN hydrolase" evidence="1">
    <location>
        <begin position="4"/>
        <end position="207"/>
    </location>
</feature>
<dbReference type="OrthoDB" id="9760188at2"/>
<protein>
    <submittedName>
        <fullName evidence="2">Carbon-nitrogen hydrolase</fullName>
    </submittedName>
</protein>
<name>A0A4R6EN72_SCAGO</name>
<evidence type="ECO:0000313" key="2">
    <source>
        <dbReference type="EMBL" id="TDN59963.1"/>
    </source>
</evidence>
<dbReference type="AlphaFoldDB" id="A0A4R6EN72"/>
<dbReference type="Proteomes" id="UP000295530">
    <property type="component" value="Unassembled WGS sequence"/>
</dbReference>
<gene>
    <name evidence="2" type="ORF">EC847_103141</name>
</gene>
<dbReference type="CDD" id="cd07197">
    <property type="entry name" value="nitrilase"/>
    <property type="match status" value="1"/>
</dbReference>
<dbReference type="PROSITE" id="PS50263">
    <property type="entry name" value="CN_HYDROLASE"/>
    <property type="match status" value="1"/>
</dbReference>
<dbReference type="InterPro" id="IPR036526">
    <property type="entry name" value="C-N_Hydrolase_sf"/>
</dbReference>
<reference evidence="2 3" key="1">
    <citation type="submission" date="2019-03" db="EMBL/GenBank/DDBJ databases">
        <title>Genomic analyses of the natural microbiome of Caenorhabditis elegans.</title>
        <authorList>
            <person name="Samuel B."/>
        </authorList>
    </citation>
    <scope>NUCLEOTIDE SEQUENCE [LARGE SCALE GENOMIC DNA]</scope>
    <source>
        <strain evidence="2 3">BIGb0156</strain>
    </source>
</reference>
<dbReference type="GO" id="GO:0016787">
    <property type="term" value="F:hydrolase activity"/>
    <property type="evidence" value="ECO:0007669"/>
    <property type="project" value="UniProtKB-KW"/>
</dbReference>
<keyword evidence="2" id="KW-0378">Hydrolase</keyword>
<keyword evidence="3" id="KW-1185">Reference proteome</keyword>
<dbReference type="InterPro" id="IPR003010">
    <property type="entry name" value="C-N_Hydrolase"/>
</dbReference>
<accession>A0A4R6EN72</accession>
<comment type="caution">
    <text evidence="2">The sequence shown here is derived from an EMBL/GenBank/DDBJ whole genome shotgun (WGS) entry which is preliminary data.</text>
</comment>
<evidence type="ECO:0000313" key="3">
    <source>
        <dbReference type="Proteomes" id="UP000295530"/>
    </source>
</evidence>
<sequence>MPAWTIAAAQYTARNRSVAENIDHHLRFIEAAAKLTCQLIVFPEMSLTGPDTDSPLPPCPTNELLQPLCAAAKRHGMTIIAGLPVDMNGERQKGVAIFVPGASSPLKMHQGQGTCLTPQTQHFSMLASEAGAIELDPNASLLATGTCTCEFQQQQSVQRLQRLAHRYAIAVLKSNYSVGSALWDENGQLIVRADSGDLLLTGRKYEGGWEGDIIPLRESLCAIDENLCGA</sequence>
<proteinExistence type="predicted"/>
<organism evidence="2 3">
    <name type="scientific">Scandinavium goeteborgense</name>
    <dbReference type="NCBI Taxonomy" id="1851514"/>
    <lineage>
        <taxon>Bacteria</taxon>
        <taxon>Pseudomonadati</taxon>
        <taxon>Pseudomonadota</taxon>
        <taxon>Gammaproteobacteria</taxon>
        <taxon>Enterobacterales</taxon>
        <taxon>Enterobacteriaceae</taxon>
        <taxon>Scandinavium</taxon>
    </lineage>
</organism>
<dbReference type="Gene3D" id="3.60.110.10">
    <property type="entry name" value="Carbon-nitrogen hydrolase"/>
    <property type="match status" value="1"/>
</dbReference>